<keyword evidence="5" id="KW-1185">Reference proteome</keyword>
<evidence type="ECO:0000256" key="1">
    <source>
        <dbReference type="ARBA" id="ARBA00005445"/>
    </source>
</evidence>
<comment type="similarity">
    <text evidence="1">Belongs to the ice-binding protein family.</text>
</comment>
<sequence>MLCSKAFVCALGLGALADAQLSLGTASGYGVFAASTITNTGLTTVGARIGLSPGSSITGFLPGINLGEDIDNAAAVQAKADIQSLYNALVAMPATTVLTGQDLGGQTLDAGVYSFASSGGLTGILTLDGQGDPNAVFVFQFGSTLTTATAAAVVLINGAQACNVYWQVGSSATLGTATVFAGVVVAQASITVTTVSDTVTVTQNVATSTTTCHSTTTKVSTHSTTKTVSATACPKKRELEARGRGHPVTKTKTETTECADDLHVHVHDLAHAVVDYNLDFDEEAGMH</sequence>
<gene>
    <name evidence="4" type="ORF">B0A55_05838</name>
</gene>
<evidence type="ECO:0000313" key="4">
    <source>
        <dbReference type="EMBL" id="TKA76794.1"/>
    </source>
</evidence>
<dbReference type="AlphaFoldDB" id="A0A4U0XI56"/>
<comment type="caution">
    <text evidence="4">The sequence shown here is derived from an EMBL/GenBank/DDBJ whole genome shotgun (WGS) entry which is preliminary data.</text>
</comment>
<evidence type="ECO:0008006" key="6">
    <source>
        <dbReference type="Google" id="ProtNLM"/>
    </source>
</evidence>
<proteinExistence type="inferred from homology"/>
<evidence type="ECO:0000256" key="3">
    <source>
        <dbReference type="SAM" id="SignalP"/>
    </source>
</evidence>
<evidence type="ECO:0000313" key="5">
    <source>
        <dbReference type="Proteomes" id="UP000309340"/>
    </source>
</evidence>
<organism evidence="4 5">
    <name type="scientific">Friedmanniomyces simplex</name>
    <dbReference type="NCBI Taxonomy" id="329884"/>
    <lineage>
        <taxon>Eukaryota</taxon>
        <taxon>Fungi</taxon>
        <taxon>Dikarya</taxon>
        <taxon>Ascomycota</taxon>
        <taxon>Pezizomycotina</taxon>
        <taxon>Dothideomycetes</taxon>
        <taxon>Dothideomycetidae</taxon>
        <taxon>Mycosphaerellales</taxon>
        <taxon>Teratosphaeriaceae</taxon>
        <taxon>Friedmanniomyces</taxon>
    </lineage>
</organism>
<feature type="chain" id="PRO_5020526668" description="Ice-binding protein" evidence="3">
    <location>
        <begin position="20"/>
        <end position="287"/>
    </location>
</feature>
<keyword evidence="2 3" id="KW-0732">Signal</keyword>
<name>A0A4U0XI56_9PEZI</name>
<dbReference type="OrthoDB" id="10264374at2759"/>
<reference evidence="4 5" key="1">
    <citation type="submission" date="2017-03" db="EMBL/GenBank/DDBJ databases">
        <title>Genomes of endolithic fungi from Antarctica.</title>
        <authorList>
            <person name="Coleine C."/>
            <person name="Masonjones S."/>
            <person name="Stajich J.E."/>
        </authorList>
    </citation>
    <scope>NUCLEOTIDE SEQUENCE [LARGE SCALE GENOMIC DNA]</scope>
    <source>
        <strain evidence="4 5">CCFEE 5184</strain>
    </source>
</reference>
<accession>A0A4U0XI56</accession>
<dbReference type="Pfam" id="PF11999">
    <property type="entry name" value="Ice_binding"/>
    <property type="match status" value="1"/>
</dbReference>
<dbReference type="EMBL" id="NAJQ01000153">
    <property type="protein sequence ID" value="TKA76794.1"/>
    <property type="molecule type" value="Genomic_DNA"/>
</dbReference>
<feature type="signal peptide" evidence="3">
    <location>
        <begin position="1"/>
        <end position="19"/>
    </location>
</feature>
<dbReference type="Proteomes" id="UP000309340">
    <property type="component" value="Unassembled WGS sequence"/>
</dbReference>
<dbReference type="InterPro" id="IPR021884">
    <property type="entry name" value="Ice-bd_prot"/>
</dbReference>
<evidence type="ECO:0000256" key="2">
    <source>
        <dbReference type="ARBA" id="ARBA00022729"/>
    </source>
</evidence>
<protein>
    <recommendedName>
        <fullName evidence="6">Ice-binding protein</fullName>
    </recommendedName>
</protein>